<dbReference type="EMBL" id="VAUV01000008">
    <property type="protein sequence ID" value="TLD70437.1"/>
    <property type="molecule type" value="Genomic_DNA"/>
</dbReference>
<protein>
    <submittedName>
        <fullName evidence="2">Glycosyltransferase family 4 protein</fullName>
    </submittedName>
</protein>
<dbReference type="Pfam" id="PF00534">
    <property type="entry name" value="Glycos_transf_1"/>
    <property type="match status" value="1"/>
</dbReference>
<evidence type="ECO:0000313" key="3">
    <source>
        <dbReference type="Proteomes" id="UP000306196"/>
    </source>
</evidence>
<dbReference type="CDD" id="cd03801">
    <property type="entry name" value="GT4_PimA-like"/>
    <property type="match status" value="1"/>
</dbReference>
<gene>
    <name evidence="2" type="ORF">FEM03_11960</name>
</gene>
<reference evidence="2 3" key="1">
    <citation type="submission" date="2019-05" db="EMBL/GenBank/DDBJ databases">
        <title>Verrucobacter flavum gen. nov., sp. nov. a new member of the family Verrucomicrobiaceae.</title>
        <authorList>
            <person name="Szuroczki S."/>
            <person name="Abbaszade G."/>
            <person name="Szabo A."/>
            <person name="Felfoldi T."/>
            <person name="Schumann P."/>
            <person name="Boka K."/>
            <person name="Keki Z."/>
            <person name="Toumi M."/>
            <person name="Toth E."/>
        </authorList>
    </citation>
    <scope>NUCLEOTIDE SEQUENCE [LARGE SCALE GENOMIC DNA]</scope>
    <source>
        <strain evidence="2 3">MG-N-17</strain>
    </source>
</reference>
<dbReference type="Proteomes" id="UP000306196">
    <property type="component" value="Unassembled WGS sequence"/>
</dbReference>
<dbReference type="Gene3D" id="3.90.550.10">
    <property type="entry name" value="Spore Coat Polysaccharide Biosynthesis Protein SpsA, Chain A"/>
    <property type="match status" value="1"/>
</dbReference>
<dbReference type="GO" id="GO:0016757">
    <property type="term" value="F:glycosyltransferase activity"/>
    <property type="evidence" value="ECO:0007669"/>
    <property type="project" value="InterPro"/>
</dbReference>
<dbReference type="AlphaFoldDB" id="A0A5R8KDV0"/>
<keyword evidence="3" id="KW-1185">Reference proteome</keyword>
<sequence>MERLPHSFAVFTIVSTNYLGRALVMHDSLKRHHPEMSFWLLLIDDSVLGSMAENAVKKRNIRLLRVPEIGLPAGEVANFRMIYDLTEVATAYKPWTMETVARLSGMNVFYIDPDIEFFAPINSLLESVERHELALTPHVLTPMMRDHCQPSESDIMGSGIYNLGFLGMNQHAASKVASWWCERLLRECYSAPSQQRFTDQRWMDFAPCFFDCFISKDETFNVAYWNTDQRHVEAQNGGYLVNGKPLSFFHYSGLDERAPHLLTKHHAGEPRVLLSNQPGLLSLTQHYLAEIQSAQHECSDTTAEYPYNYFPGGGLISREIRRLFLKELVRAEKAQRTPPPSPFGLHGEKAFVDWANELLPAEGSHPRIPRLALLLRDTREDLKAEFGDPSGADATRLVEWMRKDGVKQFALNERLIPQALDTQRELALPTLVPGLEIVGYLHTESGVGQAARLLTQGLANSTLSYATLVDSSPNSRQRASLDEHRETILPHDQAFDCCVLCVNADRVAETKARLGSDYFRNRRTVGLWFWEVEHFPKALHAAFREVEEVWVATEFIRNILTAISPVPVHCIPLPFGVPETIQVDLDRKAMGIPEGFFFYFSFDFHSIFRRKNPIGLIQAFKLAFPPEEGPTLVIKCINGESHLAELEQLRHASRDRQDIIILSGYLDVATNQALTAACGCYISLHRSEGLGLTMAEAMRHERPVIATAYSGNMEFMNDRNSYLCRFEMTPVGIGSAPYSPTATWAEPNLQHAASLMRQVYNNPEEATHRGRIAARELAERFSLEKCASAVQARYEQLCTVTEREAIRFVPTAPKGSGFSAQLRALHKQWKRPLNIVAAVPSFGTLLFQGPRKILLKMLRRVDRHRRKFDEAVVEAMSSHDQRLAKLERELAKLDK</sequence>
<dbReference type="PANTHER" id="PTHR46656">
    <property type="entry name" value="PUTATIVE-RELATED"/>
    <property type="match status" value="1"/>
</dbReference>
<dbReference type="SUPFAM" id="SSF53448">
    <property type="entry name" value="Nucleotide-diphospho-sugar transferases"/>
    <property type="match status" value="1"/>
</dbReference>
<evidence type="ECO:0000259" key="1">
    <source>
        <dbReference type="Pfam" id="PF00534"/>
    </source>
</evidence>
<evidence type="ECO:0000313" key="2">
    <source>
        <dbReference type="EMBL" id="TLD70437.1"/>
    </source>
</evidence>
<dbReference type="InterPro" id="IPR001296">
    <property type="entry name" value="Glyco_trans_1"/>
</dbReference>
<dbReference type="OrthoDB" id="440232at2"/>
<keyword evidence="2" id="KW-0808">Transferase</keyword>
<organism evidence="2 3">
    <name type="scientific">Phragmitibacter flavus</name>
    <dbReference type="NCBI Taxonomy" id="2576071"/>
    <lineage>
        <taxon>Bacteria</taxon>
        <taxon>Pseudomonadati</taxon>
        <taxon>Verrucomicrobiota</taxon>
        <taxon>Verrucomicrobiia</taxon>
        <taxon>Verrucomicrobiales</taxon>
        <taxon>Verrucomicrobiaceae</taxon>
        <taxon>Phragmitibacter</taxon>
    </lineage>
</organism>
<name>A0A5R8KDV0_9BACT</name>
<dbReference type="Gene3D" id="3.40.50.2000">
    <property type="entry name" value="Glycogen Phosphorylase B"/>
    <property type="match status" value="1"/>
</dbReference>
<dbReference type="SUPFAM" id="SSF53756">
    <property type="entry name" value="UDP-Glycosyltransferase/glycogen phosphorylase"/>
    <property type="match status" value="1"/>
</dbReference>
<feature type="domain" description="Glycosyl transferase family 1" evidence="1">
    <location>
        <begin position="605"/>
        <end position="720"/>
    </location>
</feature>
<comment type="caution">
    <text evidence="2">The sequence shown here is derived from an EMBL/GenBank/DDBJ whole genome shotgun (WGS) entry which is preliminary data.</text>
</comment>
<dbReference type="PANTHER" id="PTHR46656:SF3">
    <property type="entry name" value="PUTATIVE-RELATED"/>
    <property type="match status" value="1"/>
</dbReference>
<dbReference type="RefSeq" id="WP_138086493.1">
    <property type="nucleotide sequence ID" value="NZ_VAUV01000008.1"/>
</dbReference>
<accession>A0A5R8KDV0</accession>
<dbReference type="InterPro" id="IPR029044">
    <property type="entry name" value="Nucleotide-diphossugar_trans"/>
</dbReference>
<proteinExistence type="predicted"/>